<dbReference type="Proteomes" id="UP000178606">
    <property type="component" value="Unassembled WGS sequence"/>
</dbReference>
<proteinExistence type="predicted"/>
<organism evidence="3 4">
    <name type="scientific">Handelsmanbacteria sp. (strain RIFCSPLOWO2_12_FULL_64_10)</name>
    <dbReference type="NCBI Taxonomy" id="1817868"/>
    <lineage>
        <taxon>Bacteria</taxon>
        <taxon>Candidatus Handelsmaniibacteriota</taxon>
    </lineage>
</organism>
<dbReference type="InterPro" id="IPR024370">
    <property type="entry name" value="PBP_domain"/>
</dbReference>
<dbReference type="EMBL" id="MFKF01000156">
    <property type="protein sequence ID" value="OGG52136.1"/>
    <property type="molecule type" value="Genomic_DNA"/>
</dbReference>
<keyword evidence="1" id="KW-0732">Signal</keyword>
<dbReference type="PANTHER" id="PTHR37945">
    <property type="entry name" value="EXTRACELLULAR TUNGSTATE BINDING PROTEIN"/>
    <property type="match status" value="1"/>
</dbReference>
<comment type="caution">
    <text evidence="3">The sequence shown here is derived from an EMBL/GenBank/DDBJ whole genome shotgun (WGS) entry which is preliminary data.</text>
</comment>
<name>A0A1F6CSH8_HANXR</name>
<evidence type="ECO:0000256" key="1">
    <source>
        <dbReference type="SAM" id="SignalP"/>
    </source>
</evidence>
<feature type="domain" description="PBP" evidence="2">
    <location>
        <begin position="38"/>
        <end position="267"/>
    </location>
</feature>
<dbReference type="AlphaFoldDB" id="A0A1F6CSH8"/>
<dbReference type="Pfam" id="PF12849">
    <property type="entry name" value="PBP_like_2"/>
    <property type="match status" value="1"/>
</dbReference>
<evidence type="ECO:0000313" key="4">
    <source>
        <dbReference type="Proteomes" id="UP000178606"/>
    </source>
</evidence>
<reference evidence="3 4" key="1">
    <citation type="journal article" date="2016" name="Nat. Commun.">
        <title>Thousands of microbial genomes shed light on interconnected biogeochemical processes in an aquifer system.</title>
        <authorList>
            <person name="Anantharaman K."/>
            <person name="Brown C.T."/>
            <person name="Hug L.A."/>
            <person name="Sharon I."/>
            <person name="Castelle C.J."/>
            <person name="Probst A.J."/>
            <person name="Thomas B.C."/>
            <person name="Singh A."/>
            <person name="Wilkins M.J."/>
            <person name="Karaoz U."/>
            <person name="Brodie E.L."/>
            <person name="Williams K.H."/>
            <person name="Hubbard S.S."/>
            <person name="Banfield J.F."/>
        </authorList>
    </citation>
    <scope>NUCLEOTIDE SEQUENCE [LARGE SCALE GENOMIC DNA]</scope>
    <source>
        <strain evidence="4">RIFCSPLOWO2_12_FULL_64_10</strain>
    </source>
</reference>
<gene>
    <name evidence="3" type="ORF">A3F84_05690</name>
</gene>
<protein>
    <submittedName>
        <fullName evidence="3">Tungstate ABC transporter</fullName>
    </submittedName>
</protein>
<evidence type="ECO:0000259" key="2">
    <source>
        <dbReference type="Pfam" id="PF12849"/>
    </source>
</evidence>
<dbReference type="PANTHER" id="PTHR37945:SF1">
    <property type="entry name" value="EXTRACELLULAR TUNGSTATE BINDING PROTEIN"/>
    <property type="match status" value="1"/>
</dbReference>
<sequence>MRCSALSALFVTVLSLGMVAGAGGADTPSRAGRPRTLRLATTTSTDDSGLLKAILPDFEKRYRAGVEVVAVGTGQALRLAASGDVDVVLVHARQKEDQFVADGHGINRRDVMYNDFILVGPRSDAGGASGAATAKDAFAKIAARRAPFVSRGDDSGTHAREREIWASAGIAPSVGAGWYLSIGQGMGETLLFANEKAAYTLTDRGTWLARRSGLPDLTVMVGGASVSENRDSQLLNPYGVIPVNPAMRPGVRFDLAARFAEWITSAEVQRRIADFGKEEFGQPLFYPNSAAWKATHPGNAK</sequence>
<feature type="chain" id="PRO_5009523528" evidence="1">
    <location>
        <begin position="25"/>
        <end position="301"/>
    </location>
</feature>
<dbReference type="InterPro" id="IPR052738">
    <property type="entry name" value="ABC-Tungstate_binding"/>
</dbReference>
<accession>A0A1F6CSH8</accession>
<dbReference type="SUPFAM" id="SSF53850">
    <property type="entry name" value="Periplasmic binding protein-like II"/>
    <property type="match status" value="1"/>
</dbReference>
<evidence type="ECO:0000313" key="3">
    <source>
        <dbReference type="EMBL" id="OGG52136.1"/>
    </source>
</evidence>
<feature type="signal peptide" evidence="1">
    <location>
        <begin position="1"/>
        <end position="24"/>
    </location>
</feature>
<dbReference type="Gene3D" id="3.40.190.10">
    <property type="entry name" value="Periplasmic binding protein-like II"/>
    <property type="match status" value="2"/>
</dbReference>